<evidence type="ECO:0000256" key="1">
    <source>
        <dbReference type="SAM" id="MobiDB-lite"/>
    </source>
</evidence>
<keyword evidence="3" id="KW-1185">Reference proteome</keyword>
<sequence length="707" mass="78696">MASAYYSNTQHIDFESVLAMDDPEELKQQAVAHHIRWDRPCFSILFEGRLTSHCVIPAYTIFEVSRQRQYDDTLLSSLSVDGPFYRVSPRQSPVFSLRVSQFCTVFIDYSLFSRLPTEDIRHFVGSIALERTALRSVQISTPSADNQHVQLPSSLVFDSPIVQIEQSAAFAVTDEHMDIDPSDDSSLHFDDNDATAASISLPTSPIPDVTEDLNQLRASIEHISERDDGAKNKDTLLLHLHYLERNLTTRLDAQDRVLGALRKDSNDQRSITSLEIKSSHKQLSTQIASNALDVVDVRRVVRENHQVLNAKITSLDEQVAATRHDFLEFSAQAQQTLNIITAQLSELVAYINRGGNDKKGEVSSSRPPPDDQNRGSGNTCGGGDIVRTTDIPQRDIDNAQRNILESLMSADRAKERERRTVGLFGEIQQMEEFSRSVVGLFSAVGLLRAGAFLKVKSTDSYFSADGYSILLIQSLLLLIVVTSSKGDTYSDQLVHIFWTLKPSAVAYLSEQPNGYDSCLHPHRNPSQADFVLRIPNRVLVTMFQALESSGLRNFLGCKAAIFEEDIQIFFDNTRVEGNTVTSTFRGSSMAITEKMFAGFCKFRTEGLEVISEFPDKLVAQMRLEFSESQELIHNDSKRNDLKLEYQFLHDIVGKTLTATTGHVDVLTKIRLDMMVAIMGAVGAAADPDPVPGGAAEVSKFAPETFNT</sequence>
<dbReference type="EMBL" id="KV006365">
    <property type="protein sequence ID" value="KZV32736.1"/>
    <property type="molecule type" value="Genomic_DNA"/>
</dbReference>
<feature type="region of interest" description="Disordered" evidence="1">
    <location>
        <begin position="356"/>
        <end position="391"/>
    </location>
</feature>
<evidence type="ECO:0000313" key="2">
    <source>
        <dbReference type="EMBL" id="KZV32736.1"/>
    </source>
</evidence>
<protein>
    <submittedName>
        <fullName evidence="2">BEACH domain-containing protein lvsC-like</fullName>
    </submittedName>
</protein>
<reference evidence="2 3" key="1">
    <citation type="journal article" date="2015" name="Proc. Natl. Acad. Sci. U.S.A.">
        <title>The resurrection genome of Boea hygrometrica: A blueprint for survival of dehydration.</title>
        <authorList>
            <person name="Xiao L."/>
            <person name="Yang G."/>
            <person name="Zhang L."/>
            <person name="Yang X."/>
            <person name="Zhao S."/>
            <person name="Ji Z."/>
            <person name="Zhou Q."/>
            <person name="Hu M."/>
            <person name="Wang Y."/>
            <person name="Chen M."/>
            <person name="Xu Y."/>
            <person name="Jin H."/>
            <person name="Xiao X."/>
            <person name="Hu G."/>
            <person name="Bao F."/>
            <person name="Hu Y."/>
            <person name="Wan P."/>
            <person name="Li L."/>
            <person name="Deng X."/>
            <person name="Kuang T."/>
            <person name="Xiang C."/>
            <person name="Zhu J.K."/>
            <person name="Oliver M.J."/>
            <person name="He Y."/>
        </authorList>
    </citation>
    <scope>NUCLEOTIDE SEQUENCE [LARGE SCALE GENOMIC DNA]</scope>
    <source>
        <strain evidence="3">cv. XS01</strain>
    </source>
</reference>
<evidence type="ECO:0000313" key="3">
    <source>
        <dbReference type="Proteomes" id="UP000250235"/>
    </source>
</evidence>
<proteinExistence type="predicted"/>
<name>A0A2Z7BLD5_9LAMI</name>
<organism evidence="2 3">
    <name type="scientific">Dorcoceras hygrometricum</name>
    <dbReference type="NCBI Taxonomy" id="472368"/>
    <lineage>
        <taxon>Eukaryota</taxon>
        <taxon>Viridiplantae</taxon>
        <taxon>Streptophyta</taxon>
        <taxon>Embryophyta</taxon>
        <taxon>Tracheophyta</taxon>
        <taxon>Spermatophyta</taxon>
        <taxon>Magnoliopsida</taxon>
        <taxon>eudicotyledons</taxon>
        <taxon>Gunneridae</taxon>
        <taxon>Pentapetalae</taxon>
        <taxon>asterids</taxon>
        <taxon>lamiids</taxon>
        <taxon>Lamiales</taxon>
        <taxon>Gesneriaceae</taxon>
        <taxon>Didymocarpoideae</taxon>
        <taxon>Trichosporeae</taxon>
        <taxon>Loxocarpinae</taxon>
        <taxon>Dorcoceras</taxon>
    </lineage>
</organism>
<dbReference type="AlphaFoldDB" id="A0A2Z7BLD5"/>
<gene>
    <name evidence="2" type="ORF">F511_15800</name>
</gene>
<dbReference type="Proteomes" id="UP000250235">
    <property type="component" value="Unassembled WGS sequence"/>
</dbReference>
<accession>A0A2Z7BLD5</accession>